<evidence type="ECO:0000256" key="1">
    <source>
        <dbReference type="SAM" id="MobiDB-lite"/>
    </source>
</evidence>
<sequence length="158" mass="16501">MTFELAGDLYGLDVRRVQEVLADQAVTPVPLAPPEVAGLVNLRGQVVTALELRRRLGLPARPRTSGAVAPHVVVRDGEDVVALVVDALGDVVEVADDDVQPPPDTLTGPLADLVTGACPLPDRLLLPLDVDALVAPAGTAPSRPAGPSRTDPPRRTRP</sequence>
<dbReference type="InterPro" id="IPR002545">
    <property type="entry name" value="CheW-lke_dom"/>
</dbReference>
<feature type="domain" description="CheW-like" evidence="2">
    <location>
        <begin position="1"/>
        <end position="139"/>
    </location>
</feature>
<dbReference type="PROSITE" id="PS50851">
    <property type="entry name" value="CHEW"/>
    <property type="match status" value="1"/>
</dbReference>
<name>A0ABU8RG30_9ACTN</name>
<comment type="caution">
    <text evidence="3">The sequence shown here is derived from an EMBL/GenBank/DDBJ whole genome shotgun (WGS) entry which is preliminary data.</text>
</comment>
<feature type="region of interest" description="Disordered" evidence="1">
    <location>
        <begin position="135"/>
        <end position="158"/>
    </location>
</feature>
<dbReference type="PANTHER" id="PTHR22617:SF23">
    <property type="entry name" value="CHEMOTAXIS PROTEIN CHEW"/>
    <property type="match status" value="1"/>
</dbReference>
<accession>A0ABU8RG30</accession>
<evidence type="ECO:0000313" key="3">
    <source>
        <dbReference type="EMBL" id="MEJ5944019.1"/>
    </source>
</evidence>
<keyword evidence="4" id="KW-1185">Reference proteome</keyword>
<dbReference type="SMART" id="SM00260">
    <property type="entry name" value="CheW"/>
    <property type="match status" value="1"/>
</dbReference>
<dbReference type="SUPFAM" id="SSF50341">
    <property type="entry name" value="CheW-like"/>
    <property type="match status" value="1"/>
</dbReference>
<organism evidence="3 4">
    <name type="scientific">Pseudokineococcus basanitobsidens</name>
    <dbReference type="NCBI Taxonomy" id="1926649"/>
    <lineage>
        <taxon>Bacteria</taxon>
        <taxon>Bacillati</taxon>
        <taxon>Actinomycetota</taxon>
        <taxon>Actinomycetes</taxon>
        <taxon>Kineosporiales</taxon>
        <taxon>Kineosporiaceae</taxon>
        <taxon>Pseudokineococcus</taxon>
    </lineage>
</organism>
<evidence type="ECO:0000259" key="2">
    <source>
        <dbReference type="PROSITE" id="PS50851"/>
    </source>
</evidence>
<evidence type="ECO:0000313" key="4">
    <source>
        <dbReference type="Proteomes" id="UP001387100"/>
    </source>
</evidence>
<dbReference type="Pfam" id="PF01584">
    <property type="entry name" value="CheW"/>
    <property type="match status" value="1"/>
</dbReference>
<dbReference type="Gene3D" id="2.30.30.40">
    <property type="entry name" value="SH3 Domains"/>
    <property type="match status" value="1"/>
</dbReference>
<dbReference type="EMBL" id="JBBIAA010000001">
    <property type="protein sequence ID" value="MEJ5944019.1"/>
    <property type="molecule type" value="Genomic_DNA"/>
</dbReference>
<protein>
    <submittedName>
        <fullName evidence="3">Chemotaxis protein CheW</fullName>
    </submittedName>
</protein>
<dbReference type="Gene3D" id="2.40.50.180">
    <property type="entry name" value="CheA-289, Domain 4"/>
    <property type="match status" value="1"/>
</dbReference>
<dbReference type="InterPro" id="IPR036061">
    <property type="entry name" value="CheW-like_dom_sf"/>
</dbReference>
<dbReference type="PANTHER" id="PTHR22617">
    <property type="entry name" value="CHEMOTAXIS SENSOR HISTIDINE KINASE-RELATED"/>
    <property type="match status" value="1"/>
</dbReference>
<dbReference type="Proteomes" id="UP001387100">
    <property type="component" value="Unassembled WGS sequence"/>
</dbReference>
<reference evidence="3 4" key="1">
    <citation type="journal article" date="2017" name="Int. J. Syst. Evol. Microbiol.">
        <title>Pseudokineococcus basanitobsidens sp. nov., isolated from volcanic rock.</title>
        <authorList>
            <person name="Lee D.W."/>
            <person name="Park M.Y."/>
            <person name="Kim J.J."/>
            <person name="Kim B.S."/>
        </authorList>
    </citation>
    <scope>NUCLEOTIDE SEQUENCE [LARGE SCALE GENOMIC DNA]</scope>
    <source>
        <strain evidence="3 4">DSM 103726</strain>
    </source>
</reference>
<gene>
    <name evidence="3" type="ORF">WDZ17_01740</name>
</gene>
<dbReference type="InterPro" id="IPR039315">
    <property type="entry name" value="CheW"/>
</dbReference>
<proteinExistence type="predicted"/>
<dbReference type="RefSeq" id="WP_339573409.1">
    <property type="nucleotide sequence ID" value="NZ_JBBIAA010000001.1"/>
</dbReference>